<accession>A0A848FET1</accession>
<dbReference type="AlphaFoldDB" id="A0A848FET1"/>
<evidence type="ECO:0000313" key="3">
    <source>
        <dbReference type="Proteomes" id="UP000574067"/>
    </source>
</evidence>
<keyword evidence="3" id="KW-1185">Reference proteome</keyword>
<comment type="caution">
    <text evidence="2">The sequence shown here is derived from an EMBL/GenBank/DDBJ whole genome shotgun (WGS) entry which is preliminary data.</text>
</comment>
<dbReference type="EMBL" id="JABBFW010000017">
    <property type="protein sequence ID" value="NML17345.1"/>
    <property type="molecule type" value="Genomic_DNA"/>
</dbReference>
<sequence length="71" mass="7341">MKLMHDTNPPEARGPGLQSGAVALARRAIGRMGLALAGATRAARGTGVSPGLARRTDAPPFADTEASWHHL</sequence>
<name>A0A848FET1_9BURK</name>
<dbReference type="RefSeq" id="WP_169162248.1">
    <property type="nucleotide sequence ID" value="NZ_JABBFW010000017.1"/>
</dbReference>
<proteinExistence type="predicted"/>
<dbReference type="Proteomes" id="UP000574067">
    <property type="component" value="Unassembled WGS sequence"/>
</dbReference>
<feature type="region of interest" description="Disordered" evidence="1">
    <location>
        <begin position="39"/>
        <end position="71"/>
    </location>
</feature>
<reference evidence="2 3" key="1">
    <citation type="submission" date="2020-04" db="EMBL/GenBank/DDBJ databases">
        <title>Azohydromonas sp. isolated from soil.</title>
        <authorList>
            <person name="Dahal R.H."/>
        </authorList>
    </citation>
    <scope>NUCLEOTIDE SEQUENCE [LARGE SCALE GENOMIC DNA]</scope>
    <source>
        <strain evidence="2 3">G-1-1-14</strain>
    </source>
</reference>
<gene>
    <name evidence="2" type="ORF">HHL10_20435</name>
</gene>
<organism evidence="2 3">
    <name type="scientific">Azohydromonas caseinilytica</name>
    <dbReference type="NCBI Taxonomy" id="2728836"/>
    <lineage>
        <taxon>Bacteria</taxon>
        <taxon>Pseudomonadati</taxon>
        <taxon>Pseudomonadota</taxon>
        <taxon>Betaproteobacteria</taxon>
        <taxon>Burkholderiales</taxon>
        <taxon>Sphaerotilaceae</taxon>
        <taxon>Azohydromonas</taxon>
    </lineage>
</organism>
<evidence type="ECO:0000256" key="1">
    <source>
        <dbReference type="SAM" id="MobiDB-lite"/>
    </source>
</evidence>
<protein>
    <submittedName>
        <fullName evidence="2">Uncharacterized protein</fullName>
    </submittedName>
</protein>
<evidence type="ECO:0000313" key="2">
    <source>
        <dbReference type="EMBL" id="NML17345.1"/>
    </source>
</evidence>